<comment type="caution">
    <text evidence="2">The sequence shown here is derived from an EMBL/GenBank/DDBJ whole genome shotgun (WGS) entry which is preliminary data.</text>
</comment>
<evidence type="ECO:0000313" key="2">
    <source>
        <dbReference type="EMBL" id="PIS22349.1"/>
    </source>
</evidence>
<gene>
    <name evidence="2" type="ORF">COT50_02445</name>
</gene>
<keyword evidence="1" id="KW-0812">Transmembrane</keyword>
<dbReference type="Proteomes" id="UP000231252">
    <property type="component" value="Unassembled WGS sequence"/>
</dbReference>
<accession>A0A2H0XDV2</accession>
<proteinExistence type="predicted"/>
<feature type="transmembrane region" description="Helical" evidence="1">
    <location>
        <begin position="6"/>
        <end position="28"/>
    </location>
</feature>
<dbReference type="AlphaFoldDB" id="A0A2H0XDV2"/>
<dbReference type="EMBL" id="PEYU01000056">
    <property type="protein sequence ID" value="PIS22349.1"/>
    <property type="molecule type" value="Genomic_DNA"/>
</dbReference>
<evidence type="ECO:0000256" key="1">
    <source>
        <dbReference type="SAM" id="Phobius"/>
    </source>
</evidence>
<keyword evidence="1" id="KW-0472">Membrane</keyword>
<organism evidence="2 3">
    <name type="scientific">candidate division WWE3 bacterium CG08_land_8_20_14_0_20_41_10</name>
    <dbReference type="NCBI Taxonomy" id="1975085"/>
    <lineage>
        <taxon>Bacteria</taxon>
        <taxon>Katanobacteria</taxon>
    </lineage>
</organism>
<sequence>MSLSFHPHAFAFAFHAFKVVAGIIVLVSRKMAKYFLNKIAEILGNFVLKSNLNIVTKAWDHFGDFTDMILGCSDREKGVFL</sequence>
<keyword evidence="1" id="KW-1133">Transmembrane helix</keyword>
<protein>
    <submittedName>
        <fullName evidence="2">Uncharacterized protein</fullName>
    </submittedName>
</protein>
<reference evidence="3" key="1">
    <citation type="submission" date="2017-09" db="EMBL/GenBank/DDBJ databases">
        <title>Depth-based differentiation of microbial function through sediment-hosted aquifers and enrichment of novel symbionts in the deep terrestrial subsurface.</title>
        <authorList>
            <person name="Probst A.J."/>
            <person name="Ladd B."/>
            <person name="Jarett J.K."/>
            <person name="Geller-Mcgrath D.E."/>
            <person name="Sieber C.M.K."/>
            <person name="Emerson J.B."/>
            <person name="Anantharaman K."/>
            <person name="Thomas B.C."/>
            <person name="Malmstrom R."/>
            <person name="Stieglmeier M."/>
            <person name="Klingl A."/>
            <person name="Woyke T."/>
            <person name="Ryan C.M."/>
            <person name="Banfield J.F."/>
        </authorList>
    </citation>
    <scope>NUCLEOTIDE SEQUENCE [LARGE SCALE GENOMIC DNA]</scope>
</reference>
<name>A0A2H0XDV2_UNCKA</name>
<evidence type="ECO:0000313" key="3">
    <source>
        <dbReference type="Proteomes" id="UP000231252"/>
    </source>
</evidence>